<reference evidence="2" key="1">
    <citation type="journal article" date="2020" name="Stud. Mycol.">
        <title>101 Dothideomycetes genomes: a test case for predicting lifestyles and emergence of pathogens.</title>
        <authorList>
            <person name="Haridas S."/>
            <person name="Albert R."/>
            <person name="Binder M."/>
            <person name="Bloem J."/>
            <person name="Labutti K."/>
            <person name="Salamov A."/>
            <person name="Andreopoulos B."/>
            <person name="Baker S."/>
            <person name="Barry K."/>
            <person name="Bills G."/>
            <person name="Bluhm B."/>
            <person name="Cannon C."/>
            <person name="Castanera R."/>
            <person name="Culley D."/>
            <person name="Daum C."/>
            <person name="Ezra D."/>
            <person name="Gonzalez J."/>
            <person name="Henrissat B."/>
            <person name="Kuo A."/>
            <person name="Liang C."/>
            <person name="Lipzen A."/>
            <person name="Lutzoni F."/>
            <person name="Magnuson J."/>
            <person name="Mondo S."/>
            <person name="Nolan M."/>
            <person name="Ohm R."/>
            <person name="Pangilinan J."/>
            <person name="Park H.-J."/>
            <person name="Ramirez L."/>
            <person name="Alfaro M."/>
            <person name="Sun H."/>
            <person name="Tritt A."/>
            <person name="Yoshinaga Y."/>
            <person name="Zwiers L.-H."/>
            <person name="Turgeon B."/>
            <person name="Goodwin S."/>
            <person name="Spatafora J."/>
            <person name="Crous P."/>
            <person name="Grigoriev I."/>
        </authorList>
    </citation>
    <scope>NUCLEOTIDE SEQUENCE</scope>
    <source>
        <strain evidence="2">CBS 262.69</strain>
    </source>
</reference>
<protein>
    <submittedName>
        <fullName evidence="2">Uncharacterized protein</fullName>
    </submittedName>
</protein>
<sequence>MRASILPHLASRTFARTYAHRTPVNPPLYRLKLAVVSGYLIGAFTLPFVPPYLASKRSRQDGTWATRPPLKFSYCPRC</sequence>
<evidence type="ECO:0000256" key="1">
    <source>
        <dbReference type="SAM" id="Phobius"/>
    </source>
</evidence>
<keyword evidence="1" id="KW-0812">Transmembrane</keyword>
<dbReference type="Proteomes" id="UP000799640">
    <property type="component" value="Unassembled WGS sequence"/>
</dbReference>
<gene>
    <name evidence="2" type="ORF">EJ06DRAFT_527955</name>
</gene>
<dbReference type="OrthoDB" id="4400538at2759"/>
<name>A0A6G1I3W8_9PEZI</name>
<dbReference type="EMBL" id="ML996690">
    <property type="protein sequence ID" value="KAF2402993.1"/>
    <property type="molecule type" value="Genomic_DNA"/>
</dbReference>
<accession>A0A6G1I3W8</accession>
<keyword evidence="3" id="KW-1185">Reference proteome</keyword>
<evidence type="ECO:0000313" key="3">
    <source>
        <dbReference type="Proteomes" id="UP000799640"/>
    </source>
</evidence>
<evidence type="ECO:0000313" key="2">
    <source>
        <dbReference type="EMBL" id="KAF2402993.1"/>
    </source>
</evidence>
<keyword evidence="1" id="KW-0472">Membrane</keyword>
<feature type="transmembrane region" description="Helical" evidence="1">
    <location>
        <begin position="31"/>
        <end position="49"/>
    </location>
</feature>
<keyword evidence="1" id="KW-1133">Transmembrane helix</keyword>
<proteinExistence type="predicted"/>
<organism evidence="2 3">
    <name type="scientific">Trichodelitschia bisporula</name>
    <dbReference type="NCBI Taxonomy" id="703511"/>
    <lineage>
        <taxon>Eukaryota</taxon>
        <taxon>Fungi</taxon>
        <taxon>Dikarya</taxon>
        <taxon>Ascomycota</taxon>
        <taxon>Pezizomycotina</taxon>
        <taxon>Dothideomycetes</taxon>
        <taxon>Dothideomycetes incertae sedis</taxon>
        <taxon>Phaeotrichales</taxon>
        <taxon>Phaeotrichaceae</taxon>
        <taxon>Trichodelitschia</taxon>
    </lineage>
</organism>
<dbReference type="AlphaFoldDB" id="A0A6G1I3W8"/>